<evidence type="ECO:0000256" key="5">
    <source>
        <dbReference type="ARBA" id="ARBA00022605"/>
    </source>
</evidence>
<dbReference type="UniPathway" id="UPA00053">
    <property type="reaction ID" value="UER00089"/>
</dbReference>
<evidence type="ECO:0000256" key="9">
    <source>
        <dbReference type="HAMAP-Rule" id="MF_00210"/>
    </source>
</evidence>
<dbReference type="Proteomes" id="UP000325182">
    <property type="component" value="Unassembled WGS sequence"/>
</dbReference>
<dbReference type="Pfam" id="PF00275">
    <property type="entry name" value="EPSP_synthase"/>
    <property type="match status" value="1"/>
</dbReference>
<dbReference type="PROSITE" id="PS00104">
    <property type="entry name" value="EPSP_SYNTHASE_1"/>
    <property type="match status" value="1"/>
</dbReference>
<evidence type="ECO:0000313" key="12">
    <source>
        <dbReference type="Proteomes" id="UP000325182"/>
    </source>
</evidence>
<protein>
    <recommendedName>
        <fullName evidence="9">3-phosphoshikimate 1-carboxyvinyltransferase</fullName>
        <ecNumber evidence="9">2.5.1.19</ecNumber>
    </recommendedName>
    <alternativeName>
        <fullName evidence="9">5-enolpyruvylshikimate-3-phosphate synthase</fullName>
        <shortName evidence="9">EPSP synthase</shortName>
        <shortName evidence="9">EPSPS</shortName>
    </alternativeName>
</protein>
<feature type="binding site" evidence="9">
    <location>
        <position position="96"/>
    </location>
    <ligand>
        <name>phosphoenolpyruvate</name>
        <dbReference type="ChEBI" id="CHEBI:58702"/>
    </ligand>
</feature>
<dbReference type="Gene3D" id="3.65.10.10">
    <property type="entry name" value="Enolpyruvate transferase domain"/>
    <property type="match status" value="2"/>
</dbReference>
<reference evidence="11 12" key="1">
    <citation type="submission" date="2019-08" db="EMBL/GenBank/DDBJ databases">
        <title>Bacillus genomes from the desert of Cuatro Cienegas, Coahuila.</title>
        <authorList>
            <person name="Olmedo-Alvarez G."/>
        </authorList>
    </citation>
    <scope>NUCLEOTIDE SEQUENCE [LARGE SCALE GENOMIC DNA]</scope>
    <source>
        <strain evidence="11 12">CH128b_4D</strain>
    </source>
</reference>
<feature type="binding site" evidence="9">
    <location>
        <position position="25"/>
    </location>
    <ligand>
        <name>3-phosphoshikimate</name>
        <dbReference type="ChEBI" id="CHEBI:145989"/>
    </ligand>
</feature>
<feature type="binding site" evidence="9">
    <location>
        <position position="171"/>
    </location>
    <ligand>
        <name>3-phosphoshikimate</name>
        <dbReference type="ChEBI" id="CHEBI:145989"/>
    </ligand>
</feature>
<dbReference type="NCBIfam" id="TIGR01356">
    <property type="entry name" value="aroA"/>
    <property type="match status" value="1"/>
</dbReference>
<evidence type="ECO:0000256" key="2">
    <source>
        <dbReference type="ARBA" id="ARBA00004811"/>
    </source>
</evidence>
<proteinExistence type="inferred from homology"/>
<dbReference type="FunFam" id="3.65.10.10:FF:000006">
    <property type="entry name" value="3-phosphoshikimate 1-carboxyvinyltransferase"/>
    <property type="match status" value="1"/>
</dbReference>
<feature type="binding site" evidence="9">
    <location>
        <position position="318"/>
    </location>
    <ligand>
        <name>3-phosphoshikimate</name>
        <dbReference type="ChEBI" id="CHEBI:145989"/>
    </ligand>
</feature>
<dbReference type="InterPro" id="IPR006264">
    <property type="entry name" value="EPSP_synthase"/>
</dbReference>
<feature type="binding site" evidence="9">
    <location>
        <position position="349"/>
    </location>
    <ligand>
        <name>phosphoenolpyruvate</name>
        <dbReference type="ChEBI" id="CHEBI:58702"/>
    </ligand>
</feature>
<evidence type="ECO:0000259" key="10">
    <source>
        <dbReference type="Pfam" id="PF00275"/>
    </source>
</evidence>
<evidence type="ECO:0000256" key="3">
    <source>
        <dbReference type="ARBA" id="ARBA00009948"/>
    </source>
</evidence>
<accession>A0A5D4MGB7</accession>
<comment type="caution">
    <text evidence="11">The sequence shown here is derived from an EMBL/GenBank/DDBJ whole genome shotgun (WGS) entry which is preliminary data.</text>
</comment>
<feature type="binding site" evidence="9">
    <location>
        <position position="171"/>
    </location>
    <ligand>
        <name>phosphoenolpyruvate</name>
        <dbReference type="ChEBI" id="CHEBI:58702"/>
    </ligand>
</feature>
<feature type="domain" description="Enolpyruvate transferase" evidence="10">
    <location>
        <begin position="13"/>
        <end position="425"/>
    </location>
</feature>
<dbReference type="PROSITE" id="PS00885">
    <property type="entry name" value="EPSP_SYNTHASE_2"/>
    <property type="match status" value="1"/>
</dbReference>
<evidence type="ECO:0000256" key="4">
    <source>
        <dbReference type="ARBA" id="ARBA00022490"/>
    </source>
</evidence>
<comment type="subunit">
    <text evidence="9">Monomer.</text>
</comment>
<dbReference type="GO" id="GO:0009423">
    <property type="term" value="P:chorismate biosynthetic process"/>
    <property type="evidence" value="ECO:0007669"/>
    <property type="project" value="UniProtKB-UniRule"/>
</dbReference>
<feature type="binding site" evidence="9">
    <location>
        <position position="391"/>
    </location>
    <ligand>
        <name>phosphoenolpyruvate</name>
        <dbReference type="ChEBI" id="CHEBI:58702"/>
    </ligand>
</feature>
<feature type="binding site" evidence="9">
    <location>
        <position position="29"/>
    </location>
    <ligand>
        <name>3-phosphoshikimate</name>
        <dbReference type="ChEBI" id="CHEBI:145989"/>
    </ligand>
</feature>
<comment type="caution">
    <text evidence="9">Lacks conserved residue(s) required for the propagation of feature annotation.</text>
</comment>
<comment type="subcellular location">
    <subcellularLocation>
        <location evidence="9">Cytoplasm</location>
    </subcellularLocation>
</comment>
<keyword evidence="6 9" id="KW-0808">Transferase</keyword>
<dbReference type="InterPro" id="IPR001986">
    <property type="entry name" value="Enolpyruvate_Tfrase_dom"/>
</dbReference>
<dbReference type="InterPro" id="IPR036968">
    <property type="entry name" value="Enolpyruvate_Tfrase_sf"/>
</dbReference>
<organism evidence="11 12">
    <name type="scientific">Rossellomorea vietnamensis</name>
    <dbReference type="NCBI Taxonomy" id="218284"/>
    <lineage>
        <taxon>Bacteria</taxon>
        <taxon>Bacillati</taxon>
        <taxon>Bacillota</taxon>
        <taxon>Bacilli</taxon>
        <taxon>Bacillales</taxon>
        <taxon>Bacillaceae</taxon>
        <taxon>Rossellomorea</taxon>
    </lineage>
</organism>
<comment type="similarity">
    <text evidence="3 9">Belongs to the EPSP synthase family.</text>
</comment>
<evidence type="ECO:0000256" key="8">
    <source>
        <dbReference type="ARBA" id="ARBA00044633"/>
    </source>
</evidence>
<comment type="catalytic activity">
    <reaction evidence="8">
        <text>3-phosphoshikimate + phosphoenolpyruvate = 5-O-(1-carboxyvinyl)-3-phosphoshikimate + phosphate</text>
        <dbReference type="Rhea" id="RHEA:21256"/>
        <dbReference type="ChEBI" id="CHEBI:43474"/>
        <dbReference type="ChEBI" id="CHEBI:57701"/>
        <dbReference type="ChEBI" id="CHEBI:58702"/>
        <dbReference type="ChEBI" id="CHEBI:145989"/>
        <dbReference type="EC" id="2.5.1.19"/>
    </reaction>
    <physiologicalReaction direction="left-to-right" evidence="8">
        <dbReference type="Rhea" id="RHEA:21257"/>
    </physiologicalReaction>
</comment>
<comment type="function">
    <text evidence="1 9">Catalyzes the transfer of the enolpyruvyl moiety of phosphoenolpyruvate (PEP) to the 5-hydroxyl of shikimate-3-phosphate (S3P) to produce enolpyruvyl shikimate-3-phosphate and inorganic phosphate.</text>
</comment>
<feature type="binding site" evidence="9">
    <location>
        <position position="345"/>
    </location>
    <ligand>
        <name>3-phosphoshikimate</name>
        <dbReference type="ChEBI" id="CHEBI:145989"/>
    </ligand>
</feature>
<dbReference type="PANTHER" id="PTHR21090:SF5">
    <property type="entry name" value="PENTAFUNCTIONAL AROM POLYPEPTIDE"/>
    <property type="match status" value="1"/>
</dbReference>
<dbReference type="FunFam" id="3.65.10.10:FF:000005">
    <property type="entry name" value="3-phosphoshikimate 1-carboxyvinyltransferase"/>
    <property type="match status" value="1"/>
</dbReference>
<dbReference type="GO" id="GO:0003866">
    <property type="term" value="F:3-phosphoshikimate 1-carboxyvinyltransferase activity"/>
    <property type="evidence" value="ECO:0007669"/>
    <property type="project" value="UniProtKB-UniRule"/>
</dbReference>
<feature type="binding site" evidence="9">
    <location>
        <position position="24"/>
    </location>
    <ligand>
        <name>phosphoenolpyruvate</name>
        <dbReference type="ChEBI" id="CHEBI:58702"/>
    </ligand>
</feature>
<feature type="binding site" evidence="9">
    <location>
        <position position="24"/>
    </location>
    <ligand>
        <name>3-phosphoshikimate</name>
        <dbReference type="ChEBI" id="CHEBI:145989"/>
    </ligand>
</feature>
<feature type="binding site" evidence="9">
    <location>
        <position position="124"/>
    </location>
    <ligand>
        <name>phosphoenolpyruvate</name>
        <dbReference type="ChEBI" id="CHEBI:58702"/>
    </ligand>
</feature>
<dbReference type="InterPro" id="IPR023193">
    <property type="entry name" value="EPSP_synthase_CS"/>
</dbReference>
<evidence type="ECO:0000256" key="1">
    <source>
        <dbReference type="ARBA" id="ARBA00002174"/>
    </source>
</evidence>
<dbReference type="InterPro" id="IPR013792">
    <property type="entry name" value="RNA3'P_cycl/enolpyr_Trfase_a/b"/>
</dbReference>
<gene>
    <name evidence="9 11" type="primary">aroA</name>
    <name evidence="11" type="ORF">FZC84_03315</name>
</gene>
<feature type="active site" description="Proton acceptor" evidence="9">
    <location>
        <position position="318"/>
    </location>
</feature>
<evidence type="ECO:0000313" key="11">
    <source>
        <dbReference type="EMBL" id="TYS00538.1"/>
    </source>
</evidence>
<dbReference type="RefSeq" id="WP_148953250.1">
    <property type="nucleotide sequence ID" value="NZ_VTEG01000002.1"/>
</dbReference>
<evidence type="ECO:0000256" key="7">
    <source>
        <dbReference type="ARBA" id="ARBA00023141"/>
    </source>
</evidence>
<keyword evidence="4 9" id="KW-0963">Cytoplasm</keyword>
<dbReference type="PIRSF" id="PIRSF000505">
    <property type="entry name" value="EPSPS"/>
    <property type="match status" value="1"/>
</dbReference>
<dbReference type="HAMAP" id="MF_00210">
    <property type="entry name" value="EPSP_synth"/>
    <property type="match status" value="1"/>
</dbReference>
<keyword evidence="7 9" id="KW-0057">Aromatic amino acid biosynthesis</keyword>
<dbReference type="AlphaFoldDB" id="A0A5D4MGB7"/>
<dbReference type="GO" id="GO:0008652">
    <property type="term" value="P:amino acid biosynthetic process"/>
    <property type="evidence" value="ECO:0007669"/>
    <property type="project" value="UniProtKB-KW"/>
</dbReference>
<dbReference type="CDD" id="cd01556">
    <property type="entry name" value="EPSP_synthase"/>
    <property type="match status" value="1"/>
</dbReference>
<comment type="pathway">
    <text evidence="2 9">Metabolic intermediate biosynthesis; chorismate biosynthesis; chorismate from D-erythrose 4-phosphate and phosphoenolpyruvate: step 6/7.</text>
</comment>
<dbReference type="SUPFAM" id="SSF55205">
    <property type="entry name" value="EPT/RTPC-like"/>
    <property type="match status" value="1"/>
</dbReference>
<dbReference type="EC" id="2.5.1.19" evidence="9"/>
<dbReference type="EMBL" id="VTEG01000002">
    <property type="protein sequence ID" value="TYS00538.1"/>
    <property type="molecule type" value="Genomic_DNA"/>
</dbReference>
<keyword evidence="5 9" id="KW-0028">Amino-acid biosynthesis</keyword>
<name>A0A5D4MGB7_9BACI</name>
<sequence>METSRKLAFMSNGIKGKMKVPGDKSISHRSIMFGAIASGTTVIQNFLRAEDCISTMTCFKQLGVEITEEGDKVTVHGKGWEGIQEPETILDVGNSGTTARLMAGILAGRPFHSVLVGDESIAKRPMKRVTGPLGLFGADIAGRRNGEFTPLSIRGRKLSPVDYNLTVASAQVKSAMIFAALQAEGVSYIKEPLSTRNHTETMIKKFGGNISNENGLIKVSGGQEFKGTEVEVPGDISSAAFFLVAAAIVPGSSLVLSDVGLNPTRTGIITVLEKMGADINVVKSEDSSDFEARGTISIQASHLKAIEIGGEIIPALIDELPVIALLATQAEGRTVIKDAEELKVKETNRIDAVVSQLKVLGADIESTEDGMIINGKTSLHGGTVDSLGDHRIGMTLAVAALLSKEEVTLKNADAVNISFPSFYSDLASLSTT</sequence>
<dbReference type="PANTHER" id="PTHR21090">
    <property type="entry name" value="AROM/DEHYDROQUINATE SYNTHASE"/>
    <property type="match status" value="1"/>
</dbReference>
<feature type="binding site" evidence="9">
    <location>
        <position position="169"/>
    </location>
    <ligand>
        <name>3-phosphoshikimate</name>
        <dbReference type="ChEBI" id="CHEBI:145989"/>
    </ligand>
</feature>
<dbReference type="GO" id="GO:0005737">
    <property type="term" value="C:cytoplasm"/>
    <property type="evidence" value="ECO:0007669"/>
    <property type="project" value="UniProtKB-SubCell"/>
</dbReference>
<evidence type="ECO:0000256" key="6">
    <source>
        <dbReference type="ARBA" id="ARBA00022679"/>
    </source>
</evidence>
<dbReference type="GO" id="GO:0009073">
    <property type="term" value="P:aromatic amino acid family biosynthetic process"/>
    <property type="evidence" value="ECO:0007669"/>
    <property type="project" value="UniProtKB-KW"/>
</dbReference>